<evidence type="ECO:0000313" key="3">
    <source>
        <dbReference type="Proteomes" id="UP000590740"/>
    </source>
</evidence>
<feature type="domain" description="Transposase IS200-like" evidence="1">
    <location>
        <begin position="30"/>
        <end position="193"/>
    </location>
</feature>
<reference evidence="2 3" key="1">
    <citation type="submission" date="2020-08" db="EMBL/GenBank/DDBJ databases">
        <title>Genomic Encyclopedia of Type Strains, Phase IV (KMG-IV): sequencing the most valuable type-strain genomes for metagenomic binning, comparative biology and taxonomic classification.</title>
        <authorList>
            <person name="Goeker M."/>
        </authorList>
    </citation>
    <scope>NUCLEOTIDE SEQUENCE [LARGE SCALE GENOMIC DNA]</scope>
    <source>
        <strain evidence="2 3">DSM 12252</strain>
    </source>
</reference>
<evidence type="ECO:0000259" key="1">
    <source>
        <dbReference type="SMART" id="SM01321"/>
    </source>
</evidence>
<dbReference type="AlphaFoldDB" id="A0A7W7YEF7"/>
<dbReference type="Pfam" id="PF01797">
    <property type="entry name" value="Y1_Tnp"/>
    <property type="match status" value="1"/>
</dbReference>
<dbReference type="SUPFAM" id="SSF143422">
    <property type="entry name" value="Transposase IS200-like"/>
    <property type="match status" value="1"/>
</dbReference>
<protein>
    <submittedName>
        <fullName evidence="2">REP element-mobilizing transposase RayT</fullName>
    </submittedName>
</protein>
<name>A0A7W7YEF7_9BACT</name>
<dbReference type="SMART" id="SM01321">
    <property type="entry name" value="Y1_Tnp"/>
    <property type="match status" value="1"/>
</dbReference>
<sequence>MRTIGREDFTAFDWDAVDAGHGRHLPQLALKGAIYFVTFRLEDSVPQKLLKQWLYKRQAWLAEHPEPWDETTRREHRSLFTARMERWLDAGYGGCLLRDERCRREVVDRLLFKHGQDYDLGDWVVMPNHVHVLLKPLGEVSLEEIMKPVKGVSARNINHLLGRSGSLWMQESFSHIVRSLEQLKKFQCYIQTNPMKAHLPAPDFSYEQRWQIV</sequence>
<dbReference type="InterPro" id="IPR036515">
    <property type="entry name" value="Transposase_17_sf"/>
</dbReference>
<dbReference type="EMBL" id="JACHIG010000010">
    <property type="protein sequence ID" value="MBB5034673.1"/>
    <property type="molecule type" value="Genomic_DNA"/>
</dbReference>
<dbReference type="Proteomes" id="UP000590740">
    <property type="component" value="Unassembled WGS sequence"/>
</dbReference>
<keyword evidence="3" id="KW-1185">Reference proteome</keyword>
<dbReference type="InterPro" id="IPR002686">
    <property type="entry name" value="Transposase_17"/>
</dbReference>
<dbReference type="GO" id="GO:0043565">
    <property type="term" value="F:sequence-specific DNA binding"/>
    <property type="evidence" value="ECO:0007669"/>
    <property type="project" value="TreeGrafter"/>
</dbReference>
<gene>
    <name evidence="2" type="ORF">HNQ65_004278</name>
</gene>
<evidence type="ECO:0000313" key="2">
    <source>
        <dbReference type="EMBL" id="MBB5034673.1"/>
    </source>
</evidence>
<proteinExistence type="predicted"/>
<dbReference type="Gene3D" id="3.30.70.1290">
    <property type="entry name" value="Transposase IS200-like"/>
    <property type="match status" value="1"/>
</dbReference>
<accession>A0A7W7YEF7</accession>
<dbReference type="InterPro" id="IPR052715">
    <property type="entry name" value="RAYT_transposase"/>
</dbReference>
<dbReference type="PANTHER" id="PTHR36966:SF1">
    <property type="entry name" value="REP-ASSOCIATED TYROSINE TRANSPOSASE"/>
    <property type="match status" value="1"/>
</dbReference>
<dbReference type="GO" id="GO:0006313">
    <property type="term" value="P:DNA transposition"/>
    <property type="evidence" value="ECO:0007669"/>
    <property type="project" value="InterPro"/>
</dbReference>
<dbReference type="GO" id="GO:0004803">
    <property type="term" value="F:transposase activity"/>
    <property type="evidence" value="ECO:0007669"/>
    <property type="project" value="InterPro"/>
</dbReference>
<organism evidence="2 3">
    <name type="scientific">Prosthecobacter vanneervenii</name>
    <dbReference type="NCBI Taxonomy" id="48466"/>
    <lineage>
        <taxon>Bacteria</taxon>
        <taxon>Pseudomonadati</taxon>
        <taxon>Verrucomicrobiota</taxon>
        <taxon>Verrucomicrobiia</taxon>
        <taxon>Verrucomicrobiales</taxon>
        <taxon>Verrucomicrobiaceae</taxon>
        <taxon>Prosthecobacter</taxon>
    </lineage>
</organism>
<dbReference type="PANTHER" id="PTHR36966">
    <property type="entry name" value="REP-ASSOCIATED TYROSINE TRANSPOSASE"/>
    <property type="match status" value="1"/>
</dbReference>
<comment type="caution">
    <text evidence="2">The sequence shown here is derived from an EMBL/GenBank/DDBJ whole genome shotgun (WGS) entry which is preliminary data.</text>
</comment>